<dbReference type="Proteomes" id="UP001212263">
    <property type="component" value="Unassembled WGS sequence"/>
</dbReference>
<dbReference type="InterPro" id="IPR046233">
    <property type="entry name" value="DUF6266"/>
</dbReference>
<organism evidence="1 2">
    <name type="scientific">Odoribacter splanchnicus</name>
    <dbReference type="NCBI Taxonomy" id="28118"/>
    <lineage>
        <taxon>Bacteria</taxon>
        <taxon>Pseudomonadati</taxon>
        <taxon>Bacteroidota</taxon>
        <taxon>Bacteroidia</taxon>
        <taxon>Bacteroidales</taxon>
        <taxon>Odoribacteraceae</taxon>
        <taxon>Odoribacter</taxon>
    </lineage>
</organism>
<gene>
    <name evidence="1" type="ORF">PN645_00825</name>
</gene>
<evidence type="ECO:0000313" key="1">
    <source>
        <dbReference type="EMBL" id="MDB9221544.1"/>
    </source>
</evidence>
<comment type="caution">
    <text evidence="1">The sequence shown here is derived from an EMBL/GenBank/DDBJ whole genome shotgun (WGS) entry which is preliminary data.</text>
</comment>
<dbReference type="AlphaFoldDB" id="A0AAW6FDG4"/>
<accession>A0AAW6FDG4</accession>
<proteinExistence type="predicted"/>
<name>A0AAW6FDG4_9BACT</name>
<reference evidence="1" key="1">
    <citation type="submission" date="2023-01" db="EMBL/GenBank/DDBJ databases">
        <title>Human gut microbiome strain richness.</title>
        <authorList>
            <person name="Chen-Liaw A."/>
        </authorList>
    </citation>
    <scope>NUCLEOTIDE SEQUENCE</scope>
    <source>
        <strain evidence="1">RTP21484st1_B7_RTP21484_190118</strain>
    </source>
</reference>
<dbReference type="EMBL" id="JAQMRD010000001">
    <property type="protein sequence ID" value="MDB9221544.1"/>
    <property type="molecule type" value="Genomic_DNA"/>
</dbReference>
<evidence type="ECO:0000313" key="2">
    <source>
        <dbReference type="Proteomes" id="UP001212263"/>
    </source>
</evidence>
<sequence length="208" mass="23120">MAIYRSAIFNELRKKLANTVMYKLESQGIMRSAPGKIKNPRTPEQLTQRAKISLLGDLGRRFAPIIKEGFRERPKMNSVFNAFVSANVPFVTVDDEYQASVDFTEILCSNGGLDLPDVTAAFTDNTITVAQTAQDNTGTGVKDDVIYAGFYESAVKSARLIKICNRGESLSDEFPLPKKWAKENVHIYAFAVSKSKKHTSSTLYVELP</sequence>
<dbReference type="Pfam" id="PF19781">
    <property type="entry name" value="DUF6266"/>
    <property type="match status" value="1"/>
</dbReference>
<protein>
    <submittedName>
        <fullName evidence="1">DUF6266 family protein</fullName>
    </submittedName>
</protein>
<dbReference type="RefSeq" id="WP_217773819.1">
    <property type="nucleotide sequence ID" value="NZ_JAHONW010000001.1"/>
</dbReference>